<keyword evidence="1 3" id="KW-0963">Cytoplasm</keyword>
<dbReference type="EMBL" id="QMNG01000006">
    <property type="protein sequence ID" value="RLC37317.1"/>
    <property type="molecule type" value="Genomic_DNA"/>
</dbReference>
<dbReference type="HAMAP" id="MF_00023">
    <property type="entry name" value="SmpB"/>
    <property type="match status" value="1"/>
</dbReference>
<proteinExistence type="inferred from homology"/>
<dbReference type="GO" id="GO:0070930">
    <property type="term" value="P:trans-translation-dependent protein tagging"/>
    <property type="evidence" value="ECO:0007669"/>
    <property type="project" value="TreeGrafter"/>
</dbReference>
<sequence length="148" mass="17185">MKIINPQAKFNYQILDTIEAGISLLGAEVKSVRAGQVSLKESFAKIKNKEIWLMGAHIAPYKQGTPKNYDPIRPRKLLLHKKEINHLIGKLNEQGLSLIPMKMYSKKNKIKLELGLGRGKKKYDKRASIKEREFKRTQQRVLKYKKRK</sequence>
<evidence type="ECO:0000256" key="3">
    <source>
        <dbReference type="HAMAP-Rule" id="MF_00023"/>
    </source>
</evidence>
<dbReference type="InterPro" id="IPR023620">
    <property type="entry name" value="SmpB"/>
</dbReference>
<dbReference type="InterPro" id="IPR020081">
    <property type="entry name" value="SsrA-bd_prot_CS"/>
</dbReference>
<dbReference type="NCBIfam" id="TIGR00086">
    <property type="entry name" value="smpB"/>
    <property type="match status" value="1"/>
</dbReference>
<comment type="caution">
    <text evidence="4">The sequence shown here is derived from an EMBL/GenBank/DDBJ whole genome shotgun (WGS) entry which is preliminary data.</text>
</comment>
<dbReference type="GO" id="GO:0005829">
    <property type="term" value="C:cytosol"/>
    <property type="evidence" value="ECO:0007669"/>
    <property type="project" value="TreeGrafter"/>
</dbReference>
<dbReference type="AlphaFoldDB" id="A0A420ZCW0"/>
<evidence type="ECO:0000256" key="2">
    <source>
        <dbReference type="ARBA" id="ARBA00022884"/>
    </source>
</evidence>
<evidence type="ECO:0000313" key="4">
    <source>
        <dbReference type="EMBL" id="RLC37317.1"/>
    </source>
</evidence>
<dbReference type="Pfam" id="PF01668">
    <property type="entry name" value="SmpB"/>
    <property type="match status" value="1"/>
</dbReference>
<organism evidence="4 5">
    <name type="scientific">candidate division Kazan bacterium</name>
    <dbReference type="NCBI Taxonomy" id="2202143"/>
    <lineage>
        <taxon>Bacteria</taxon>
        <taxon>Bacteria division Kazan-3B-28</taxon>
    </lineage>
</organism>
<dbReference type="InterPro" id="IPR000037">
    <property type="entry name" value="SsrA-bd_prot"/>
</dbReference>
<comment type="similarity">
    <text evidence="3">Belongs to the SmpB family.</text>
</comment>
<protein>
    <recommendedName>
        <fullName evidence="3">SsrA-binding protein</fullName>
    </recommendedName>
    <alternativeName>
        <fullName evidence="3">Small protein B</fullName>
    </alternativeName>
</protein>
<accession>A0A420ZCW0</accession>
<dbReference type="CDD" id="cd09294">
    <property type="entry name" value="SmpB"/>
    <property type="match status" value="1"/>
</dbReference>
<comment type="subcellular location">
    <subcellularLocation>
        <location evidence="3">Cytoplasm</location>
    </subcellularLocation>
    <text evidence="3">The tmRNA-SmpB complex associates with stalled 70S ribosomes.</text>
</comment>
<dbReference type="PANTHER" id="PTHR30308">
    <property type="entry name" value="TMRNA-BINDING COMPONENT OF TRANS-TRANSLATION TAGGING COMPLEX"/>
    <property type="match status" value="1"/>
</dbReference>
<gene>
    <name evidence="3" type="primary">smpB</name>
    <name evidence="4" type="ORF">DRH29_02395</name>
</gene>
<dbReference type="Proteomes" id="UP000281261">
    <property type="component" value="Unassembled WGS sequence"/>
</dbReference>
<name>A0A420ZCW0_UNCK3</name>
<dbReference type="PROSITE" id="PS01317">
    <property type="entry name" value="SSRP"/>
    <property type="match status" value="1"/>
</dbReference>
<dbReference type="GO" id="GO:0003723">
    <property type="term" value="F:RNA binding"/>
    <property type="evidence" value="ECO:0007669"/>
    <property type="project" value="UniProtKB-UniRule"/>
</dbReference>
<evidence type="ECO:0000256" key="1">
    <source>
        <dbReference type="ARBA" id="ARBA00022490"/>
    </source>
</evidence>
<keyword evidence="2 3" id="KW-0694">RNA-binding</keyword>
<dbReference type="NCBIfam" id="NF003843">
    <property type="entry name" value="PRK05422.1"/>
    <property type="match status" value="1"/>
</dbReference>
<dbReference type="PANTHER" id="PTHR30308:SF2">
    <property type="entry name" value="SSRA-BINDING PROTEIN"/>
    <property type="match status" value="1"/>
</dbReference>
<evidence type="ECO:0000313" key="5">
    <source>
        <dbReference type="Proteomes" id="UP000281261"/>
    </source>
</evidence>
<reference evidence="4 5" key="1">
    <citation type="submission" date="2018-06" db="EMBL/GenBank/DDBJ databases">
        <title>Extensive metabolic versatility and redundancy in microbially diverse, dynamic hydrothermal sediments.</title>
        <authorList>
            <person name="Dombrowski N."/>
            <person name="Teske A."/>
            <person name="Baker B.J."/>
        </authorList>
    </citation>
    <scope>NUCLEOTIDE SEQUENCE [LARGE SCALE GENOMIC DNA]</scope>
    <source>
        <strain evidence="4">B79_G16</strain>
    </source>
</reference>
<comment type="function">
    <text evidence="3">Required for rescue of stalled ribosomes mediated by trans-translation. Binds to transfer-messenger RNA (tmRNA), required for stable association of tmRNA with ribosomes. tmRNA and SmpB together mimic tRNA shape, replacing the anticodon stem-loop with SmpB. tmRNA is encoded by the ssrA gene; the 2 termini fold to resemble tRNA(Ala) and it encodes a 'tag peptide', a short internal open reading frame. During trans-translation Ala-aminoacylated tmRNA acts like a tRNA, entering the A-site of stalled ribosomes, displacing the stalled mRNA. The ribosome then switches to translate the ORF on the tmRNA; the nascent peptide is terminated with the 'tag peptide' encoded by the tmRNA and targeted for degradation. The ribosome is freed to recommence translation, which seems to be the essential function of trans-translation.</text>
</comment>
<dbReference type="Gene3D" id="2.40.280.10">
    <property type="match status" value="1"/>
</dbReference>
<dbReference type="SUPFAM" id="SSF74982">
    <property type="entry name" value="Small protein B (SmpB)"/>
    <property type="match status" value="1"/>
</dbReference>
<dbReference type="GO" id="GO:0070929">
    <property type="term" value="P:trans-translation"/>
    <property type="evidence" value="ECO:0007669"/>
    <property type="project" value="UniProtKB-UniRule"/>
</dbReference>